<evidence type="ECO:0000313" key="10">
    <source>
        <dbReference type="EMBL" id="NDY96762.1"/>
    </source>
</evidence>
<dbReference type="InterPro" id="IPR001328">
    <property type="entry name" value="Pept_tRNA_hydro"/>
</dbReference>
<dbReference type="CDD" id="cd00462">
    <property type="entry name" value="PTH"/>
    <property type="match status" value="1"/>
</dbReference>
<dbReference type="HAMAP" id="MF_00083">
    <property type="entry name" value="Pept_tRNA_hydro_bact"/>
    <property type="match status" value="1"/>
</dbReference>
<dbReference type="Proteomes" id="UP000484885">
    <property type="component" value="Unassembled WGS sequence"/>
</dbReference>
<evidence type="ECO:0000256" key="1">
    <source>
        <dbReference type="ARBA" id="ARBA00013260"/>
    </source>
</evidence>
<feature type="binding site" evidence="7">
    <location>
        <position position="68"/>
    </location>
    <ligand>
        <name>tRNA</name>
        <dbReference type="ChEBI" id="CHEBI:17843"/>
    </ligand>
</feature>
<dbReference type="EMBL" id="JAAGSC010000043">
    <property type="protein sequence ID" value="NDY96762.1"/>
    <property type="molecule type" value="Genomic_DNA"/>
</dbReference>
<dbReference type="Gene3D" id="3.40.50.1470">
    <property type="entry name" value="Peptidyl-tRNA hydrolase"/>
    <property type="match status" value="1"/>
</dbReference>
<comment type="subunit">
    <text evidence="7">Monomer.</text>
</comment>
<dbReference type="Pfam" id="PF01195">
    <property type="entry name" value="Pept_tRNA_hydro"/>
    <property type="match status" value="1"/>
</dbReference>
<dbReference type="PROSITE" id="PS01195">
    <property type="entry name" value="PEPT_TRNA_HYDROL_1"/>
    <property type="match status" value="1"/>
</dbReference>
<dbReference type="PANTHER" id="PTHR17224:SF1">
    <property type="entry name" value="PEPTIDYL-TRNA HYDROLASE"/>
    <property type="match status" value="1"/>
</dbReference>
<keyword evidence="2 7" id="KW-0820">tRNA-binding</keyword>
<evidence type="ECO:0000256" key="9">
    <source>
        <dbReference type="RuleBase" id="RU004320"/>
    </source>
</evidence>
<keyword evidence="11" id="KW-1185">Reference proteome</keyword>
<dbReference type="FunFam" id="3.40.50.1470:FF:000001">
    <property type="entry name" value="Peptidyl-tRNA hydrolase"/>
    <property type="match status" value="1"/>
</dbReference>
<dbReference type="GO" id="GO:0072344">
    <property type="term" value="P:rescue of stalled ribosome"/>
    <property type="evidence" value="ECO:0007669"/>
    <property type="project" value="UniProtKB-UniRule"/>
</dbReference>
<dbReference type="RefSeq" id="WP_164212136.1">
    <property type="nucleotide sequence ID" value="NZ_JAAGSC010000043.1"/>
</dbReference>
<dbReference type="InterPro" id="IPR036416">
    <property type="entry name" value="Pept_tRNA_hydro_sf"/>
</dbReference>
<keyword evidence="3 7" id="KW-0378">Hydrolase</keyword>
<feature type="site" description="Discriminates between blocked and unblocked aminoacyl-tRNA" evidence="7">
    <location>
        <position position="12"/>
    </location>
</feature>
<feature type="site" description="Stabilizes the basic form of H active site to accept a proton" evidence="7">
    <location>
        <position position="95"/>
    </location>
</feature>
<organism evidence="10 11">
    <name type="scientific">Wenzhouxiangella limi</name>
    <dbReference type="NCBI Taxonomy" id="2707351"/>
    <lineage>
        <taxon>Bacteria</taxon>
        <taxon>Pseudomonadati</taxon>
        <taxon>Pseudomonadota</taxon>
        <taxon>Gammaproteobacteria</taxon>
        <taxon>Chromatiales</taxon>
        <taxon>Wenzhouxiangellaceae</taxon>
        <taxon>Wenzhouxiangella</taxon>
    </lineage>
</organism>
<feature type="active site" description="Proton acceptor" evidence="7">
    <location>
        <position position="22"/>
    </location>
</feature>
<dbReference type="GO" id="GO:0000049">
    <property type="term" value="F:tRNA binding"/>
    <property type="evidence" value="ECO:0007669"/>
    <property type="project" value="UniProtKB-UniRule"/>
</dbReference>
<name>A0A845V2D5_9GAMM</name>
<evidence type="ECO:0000256" key="5">
    <source>
        <dbReference type="ARBA" id="ARBA00038063"/>
    </source>
</evidence>
<keyword evidence="4 7" id="KW-0694">RNA-binding</keyword>
<evidence type="ECO:0000256" key="2">
    <source>
        <dbReference type="ARBA" id="ARBA00022555"/>
    </source>
</evidence>
<keyword evidence="7" id="KW-0963">Cytoplasm</keyword>
<protein>
    <recommendedName>
        <fullName evidence="6 7">Peptidyl-tRNA hydrolase</fullName>
        <shortName evidence="7">Pth</shortName>
        <ecNumber evidence="1 7">3.1.1.29</ecNumber>
    </recommendedName>
</protein>
<evidence type="ECO:0000256" key="6">
    <source>
        <dbReference type="ARBA" id="ARBA00050038"/>
    </source>
</evidence>
<dbReference type="GO" id="GO:0005737">
    <property type="term" value="C:cytoplasm"/>
    <property type="evidence" value="ECO:0007669"/>
    <property type="project" value="UniProtKB-SubCell"/>
</dbReference>
<dbReference type="EC" id="3.1.1.29" evidence="1 7"/>
<comment type="function">
    <text evidence="7">Catalyzes the release of premature peptidyl moieties from peptidyl-tRNA molecules trapped in stalled 50S ribosomal subunits, and thus maintains levels of free tRNAs and 50S ribosomes.</text>
</comment>
<feature type="binding site" evidence="7">
    <location>
        <position position="70"/>
    </location>
    <ligand>
        <name>tRNA</name>
        <dbReference type="ChEBI" id="CHEBI:17843"/>
    </ligand>
</feature>
<proteinExistence type="inferred from homology"/>
<comment type="subcellular location">
    <subcellularLocation>
        <location evidence="7">Cytoplasm</location>
    </subcellularLocation>
</comment>
<dbReference type="GO" id="GO:0004045">
    <property type="term" value="F:peptidyl-tRNA hydrolase activity"/>
    <property type="evidence" value="ECO:0007669"/>
    <property type="project" value="UniProtKB-UniRule"/>
</dbReference>
<gene>
    <name evidence="7 10" type="primary">pth</name>
    <name evidence="10" type="ORF">G3I74_13580</name>
</gene>
<comment type="function">
    <text evidence="7">Hydrolyzes ribosome-free peptidyl-tRNAs (with 1 or more amino acids incorporated), which drop off the ribosome during protein synthesis, or as a result of ribosome stalling.</text>
</comment>
<feature type="binding site" evidence="7">
    <location>
        <position position="116"/>
    </location>
    <ligand>
        <name>tRNA</name>
        <dbReference type="ChEBI" id="CHEBI:17843"/>
    </ligand>
</feature>
<comment type="caution">
    <text evidence="10">The sequence shown here is derived from an EMBL/GenBank/DDBJ whole genome shotgun (WGS) entry which is preliminary data.</text>
</comment>
<dbReference type="PROSITE" id="PS01196">
    <property type="entry name" value="PEPT_TRNA_HYDROL_2"/>
    <property type="match status" value="1"/>
</dbReference>
<dbReference type="GO" id="GO:0006515">
    <property type="term" value="P:protein quality control for misfolded or incompletely synthesized proteins"/>
    <property type="evidence" value="ECO:0007669"/>
    <property type="project" value="UniProtKB-UniRule"/>
</dbReference>
<comment type="similarity">
    <text evidence="5 7 9">Belongs to the PTH family.</text>
</comment>
<dbReference type="AlphaFoldDB" id="A0A845V2D5"/>
<evidence type="ECO:0000256" key="7">
    <source>
        <dbReference type="HAMAP-Rule" id="MF_00083"/>
    </source>
</evidence>
<feature type="binding site" evidence="7">
    <location>
        <position position="17"/>
    </location>
    <ligand>
        <name>tRNA</name>
        <dbReference type="ChEBI" id="CHEBI:17843"/>
    </ligand>
</feature>
<sequence length="208" mass="22679">MSTRWLIVGLGNPGSKYSRTRHNAGFWFLDALDRRIGLALKTERKFHGDAGKTRLGAVDVVGLKPDTFMNDSGRAVRAVAAYFDIPIDRILVAYDDLDLPPGTVRLKLGGGHGGHNGLRSLFSHLGDPGFWRLRIGIGHPGVREAVTPWVLSRAGAEDERGMIEAIDRAIDIVPTLLRGETDRALQALHTAPPDPAAADPEQHKGEKR</sequence>
<dbReference type="NCBIfam" id="TIGR00447">
    <property type="entry name" value="pth"/>
    <property type="match status" value="1"/>
</dbReference>
<accession>A0A845V2D5</accession>
<reference evidence="10 11" key="1">
    <citation type="submission" date="2020-02" db="EMBL/GenBank/DDBJ databases">
        <authorList>
            <person name="Zhang X.-Y."/>
        </authorList>
    </citation>
    <scope>NUCLEOTIDE SEQUENCE [LARGE SCALE GENOMIC DNA]</scope>
    <source>
        <strain evidence="10 11">C33</strain>
    </source>
</reference>
<evidence type="ECO:0000256" key="8">
    <source>
        <dbReference type="RuleBase" id="RU000673"/>
    </source>
</evidence>
<dbReference type="SUPFAM" id="SSF53178">
    <property type="entry name" value="Peptidyl-tRNA hydrolase-like"/>
    <property type="match status" value="1"/>
</dbReference>
<evidence type="ECO:0000256" key="3">
    <source>
        <dbReference type="ARBA" id="ARBA00022801"/>
    </source>
</evidence>
<evidence type="ECO:0000313" key="11">
    <source>
        <dbReference type="Proteomes" id="UP000484885"/>
    </source>
</evidence>
<comment type="catalytic activity">
    <reaction evidence="7 8">
        <text>an N-acyl-L-alpha-aminoacyl-tRNA + H2O = an N-acyl-L-amino acid + a tRNA + H(+)</text>
        <dbReference type="Rhea" id="RHEA:54448"/>
        <dbReference type="Rhea" id="RHEA-COMP:10123"/>
        <dbReference type="Rhea" id="RHEA-COMP:13883"/>
        <dbReference type="ChEBI" id="CHEBI:15377"/>
        <dbReference type="ChEBI" id="CHEBI:15378"/>
        <dbReference type="ChEBI" id="CHEBI:59874"/>
        <dbReference type="ChEBI" id="CHEBI:78442"/>
        <dbReference type="ChEBI" id="CHEBI:138191"/>
        <dbReference type="EC" id="3.1.1.29"/>
    </reaction>
</comment>
<dbReference type="InterPro" id="IPR018171">
    <property type="entry name" value="Pept_tRNA_hydro_CS"/>
</dbReference>
<dbReference type="PANTHER" id="PTHR17224">
    <property type="entry name" value="PEPTIDYL-TRNA HYDROLASE"/>
    <property type="match status" value="1"/>
</dbReference>
<evidence type="ECO:0000256" key="4">
    <source>
        <dbReference type="ARBA" id="ARBA00022884"/>
    </source>
</evidence>